<dbReference type="Proteomes" id="UP000035642">
    <property type="component" value="Unassembled WGS sequence"/>
</dbReference>
<protein>
    <submittedName>
        <fullName evidence="2">Secreted protein</fullName>
    </submittedName>
</protein>
<keyword evidence="1" id="KW-1185">Reference proteome</keyword>
<proteinExistence type="predicted"/>
<dbReference type="AlphaFoldDB" id="A0A0K0DKP5"/>
<reference evidence="2" key="2">
    <citation type="submission" date="2017-02" db="UniProtKB">
        <authorList>
            <consortium name="WormBaseParasite"/>
        </authorList>
    </citation>
    <scope>IDENTIFICATION</scope>
</reference>
<reference evidence="1" key="1">
    <citation type="submission" date="2012-09" db="EMBL/GenBank/DDBJ databases">
        <authorList>
            <person name="Martin A.A."/>
        </authorList>
    </citation>
    <scope>NUCLEOTIDE SEQUENCE</scope>
</reference>
<evidence type="ECO:0000313" key="2">
    <source>
        <dbReference type="WBParaSite" id="ACAC_0001209401-mRNA-1"/>
    </source>
</evidence>
<evidence type="ECO:0000313" key="1">
    <source>
        <dbReference type="Proteomes" id="UP000035642"/>
    </source>
</evidence>
<name>A0A0K0DKP5_ANGCA</name>
<sequence length="66" mass="7320">MTGSVNRVERCWYAFPVFLMGFSRCISVLSAEQISHPIVLNRERANFDGLHLPVSSQTGGDGHART</sequence>
<dbReference type="WBParaSite" id="ACAC_0001209401-mRNA-1">
    <property type="protein sequence ID" value="ACAC_0001209401-mRNA-1"/>
    <property type="gene ID" value="ACAC_0001209401"/>
</dbReference>
<organism evidence="1 2">
    <name type="scientific">Angiostrongylus cantonensis</name>
    <name type="common">Rat lungworm</name>
    <dbReference type="NCBI Taxonomy" id="6313"/>
    <lineage>
        <taxon>Eukaryota</taxon>
        <taxon>Metazoa</taxon>
        <taxon>Ecdysozoa</taxon>
        <taxon>Nematoda</taxon>
        <taxon>Chromadorea</taxon>
        <taxon>Rhabditida</taxon>
        <taxon>Rhabditina</taxon>
        <taxon>Rhabditomorpha</taxon>
        <taxon>Strongyloidea</taxon>
        <taxon>Metastrongylidae</taxon>
        <taxon>Angiostrongylus</taxon>
    </lineage>
</organism>
<accession>A0A0K0DKP5</accession>